<comment type="similarity">
    <text evidence="1">Belongs to the STXBP/unc-18/SEC1 family.</text>
</comment>
<dbReference type="InParanoid" id="A7RYS1"/>
<evidence type="ECO:0000313" key="3">
    <source>
        <dbReference type="Proteomes" id="UP000001593"/>
    </source>
</evidence>
<dbReference type="SUPFAM" id="SSF56815">
    <property type="entry name" value="Sec1/munc18-like (SM) proteins"/>
    <property type="match status" value="1"/>
</dbReference>
<proteinExistence type="inferred from homology"/>
<dbReference type="PhylomeDB" id="A7RYS1"/>
<dbReference type="HOGENOM" id="CLU_009210_2_0_1"/>
<dbReference type="Gene3D" id="1.25.40.60">
    <property type="match status" value="1"/>
</dbReference>
<dbReference type="EMBL" id="DS469554">
    <property type="protein sequence ID" value="EDO43368.1"/>
    <property type="molecule type" value="Genomic_DNA"/>
</dbReference>
<organism evidence="2 3">
    <name type="scientific">Nematostella vectensis</name>
    <name type="common">Starlet sea anemone</name>
    <dbReference type="NCBI Taxonomy" id="45351"/>
    <lineage>
        <taxon>Eukaryota</taxon>
        <taxon>Metazoa</taxon>
        <taxon>Cnidaria</taxon>
        <taxon>Anthozoa</taxon>
        <taxon>Hexacorallia</taxon>
        <taxon>Actiniaria</taxon>
        <taxon>Edwardsiidae</taxon>
        <taxon>Nematostella</taxon>
    </lineage>
</organism>
<dbReference type="Proteomes" id="UP000001593">
    <property type="component" value="Unassembled WGS sequence"/>
</dbReference>
<dbReference type="InterPro" id="IPR027482">
    <property type="entry name" value="Sec1-like_dom2"/>
</dbReference>
<dbReference type="InterPro" id="IPR043127">
    <property type="entry name" value="Sec-1-like_dom3a"/>
</dbReference>
<dbReference type="InterPro" id="IPR043154">
    <property type="entry name" value="Sec-1-like_dom1"/>
</dbReference>
<dbReference type="STRING" id="45351.A7RYS1"/>
<sequence length="545" mass="62059">LVLDHLSTRMISSCVKMHDLIDNGVTVVENLEKRREPLPQLEAIYILTPEEDSISLLVADFKEYPLKYKGAHLFFTEVCPDSLLVQLQGIKRFIKTLKEINIAFLPYESQVFSLDSTQGFGKFYAPGVENKERIQYLERMAEQLATLCATLGEYPSIRFRHESPKLTEFAHIVQGRLDAYKADDPTMGEGSAHKHRSQLIILDRAFDPVSPLLHELTLQAMAYDLLDITNDVYKYGCSARVTVPILIFIFSGVSDADNDPMWVKLRHLHIADVSRKISDEIKEFAGKKRMSTTEKSTLKDLQVMLKKMPQYQKELGQYILHFHLAEDCMNHYQETADKLCGVEQDLATGVDKTGESIRDPMKNIVPLLLDKNVNIYDKIRIIILYILFKNGITEENLTKLCQHAQIPQSDRTIITNMANLGIPIVQDSGKKKPKPERKERDETFYQLSRWVPYVKDIMEDAIEDKLSSKAFPFLSQRAAGGSASVCFLFPSARYGNWYKHDKACTDSRSLPRLIVFIMGGVSYSETRAAYQVTAANANWEVLIGK</sequence>
<dbReference type="GO" id="GO:0006904">
    <property type="term" value="P:vesicle docking involved in exocytosis"/>
    <property type="evidence" value="ECO:0000318"/>
    <property type="project" value="GO_Central"/>
</dbReference>
<feature type="non-terminal residue" evidence="2">
    <location>
        <position position="1"/>
    </location>
</feature>
<dbReference type="Gene3D" id="3.40.50.1910">
    <property type="match status" value="1"/>
</dbReference>
<evidence type="ECO:0000256" key="1">
    <source>
        <dbReference type="ARBA" id="ARBA00009884"/>
    </source>
</evidence>
<dbReference type="FunCoup" id="A7RYS1">
    <property type="interactions" value="805"/>
</dbReference>
<reference evidence="2 3" key="1">
    <citation type="journal article" date="2007" name="Science">
        <title>Sea anemone genome reveals ancestral eumetazoan gene repertoire and genomic organization.</title>
        <authorList>
            <person name="Putnam N.H."/>
            <person name="Srivastava M."/>
            <person name="Hellsten U."/>
            <person name="Dirks B."/>
            <person name="Chapman J."/>
            <person name="Salamov A."/>
            <person name="Terry A."/>
            <person name="Shapiro H."/>
            <person name="Lindquist E."/>
            <person name="Kapitonov V.V."/>
            <person name="Jurka J."/>
            <person name="Genikhovich G."/>
            <person name="Grigoriev I.V."/>
            <person name="Lucas S.M."/>
            <person name="Steele R.E."/>
            <person name="Finnerty J.R."/>
            <person name="Technau U."/>
            <person name="Martindale M.Q."/>
            <person name="Rokhsar D.S."/>
        </authorList>
    </citation>
    <scope>NUCLEOTIDE SEQUENCE [LARGE SCALE GENOMIC DNA]</scope>
    <source>
        <strain evidence="3">CH2 X CH6</strain>
    </source>
</reference>
<dbReference type="GO" id="GO:0030141">
    <property type="term" value="C:secretory granule"/>
    <property type="evidence" value="ECO:0000318"/>
    <property type="project" value="GO_Central"/>
</dbReference>
<dbReference type="GO" id="GO:0016192">
    <property type="term" value="P:vesicle-mediated transport"/>
    <property type="evidence" value="ECO:0000318"/>
    <property type="project" value="GO_Central"/>
</dbReference>
<keyword evidence="3" id="KW-1185">Reference proteome</keyword>
<dbReference type="AlphaFoldDB" id="A7RYS1"/>
<dbReference type="PANTHER" id="PTHR11679">
    <property type="entry name" value="VESICLE PROTEIN SORTING-ASSOCIATED"/>
    <property type="match status" value="1"/>
</dbReference>
<dbReference type="GO" id="GO:0006886">
    <property type="term" value="P:intracellular protein transport"/>
    <property type="evidence" value="ECO:0000318"/>
    <property type="project" value="GO_Central"/>
</dbReference>
<dbReference type="PIRSF" id="PIRSF005715">
    <property type="entry name" value="VPS45_Sec1"/>
    <property type="match status" value="1"/>
</dbReference>
<dbReference type="Gene3D" id="3.90.830.10">
    <property type="entry name" value="Syntaxin Binding Protein 1, Chain A, domain 2"/>
    <property type="match status" value="1"/>
</dbReference>
<dbReference type="eggNOG" id="KOG1300">
    <property type="taxonomic scope" value="Eukaryota"/>
</dbReference>
<dbReference type="Pfam" id="PF00995">
    <property type="entry name" value="Sec1"/>
    <property type="match status" value="1"/>
</dbReference>
<dbReference type="Gene3D" id="3.40.50.2060">
    <property type="match status" value="1"/>
</dbReference>
<dbReference type="InterPro" id="IPR036045">
    <property type="entry name" value="Sec1-like_sf"/>
</dbReference>
<dbReference type="InterPro" id="IPR001619">
    <property type="entry name" value="Sec1-like"/>
</dbReference>
<dbReference type="GO" id="GO:0005886">
    <property type="term" value="C:plasma membrane"/>
    <property type="evidence" value="ECO:0000318"/>
    <property type="project" value="GO_Central"/>
</dbReference>
<name>A7RYS1_NEMVE</name>
<evidence type="ECO:0008006" key="4">
    <source>
        <dbReference type="Google" id="ProtNLM"/>
    </source>
</evidence>
<gene>
    <name evidence="2" type="ORF">NEMVEDRAFT_v1g98056</name>
</gene>
<dbReference type="OMA" id="PFTRPHT"/>
<dbReference type="GO" id="GO:0019905">
    <property type="term" value="F:syntaxin binding"/>
    <property type="evidence" value="ECO:0000318"/>
    <property type="project" value="GO_Central"/>
</dbReference>
<protein>
    <recommendedName>
        <fullName evidence="4">Syntaxin binding protein 1</fullName>
    </recommendedName>
</protein>
<evidence type="ECO:0000313" key="2">
    <source>
        <dbReference type="EMBL" id="EDO43368.1"/>
    </source>
</evidence>
<accession>A7RYS1</accession>